<dbReference type="Gene3D" id="3.30.457.10">
    <property type="entry name" value="Copper amine oxidase-like, N-terminal domain"/>
    <property type="match status" value="1"/>
</dbReference>
<organism evidence="2 3">
    <name type="scientific">Paenibacillus algicola</name>
    <dbReference type="NCBI Taxonomy" id="2565926"/>
    <lineage>
        <taxon>Bacteria</taxon>
        <taxon>Bacillati</taxon>
        <taxon>Bacillota</taxon>
        <taxon>Bacilli</taxon>
        <taxon>Bacillales</taxon>
        <taxon>Paenibacillaceae</taxon>
        <taxon>Paenibacillus</taxon>
    </lineage>
</organism>
<dbReference type="SUPFAM" id="SSF55383">
    <property type="entry name" value="Copper amine oxidase, domain N"/>
    <property type="match status" value="1"/>
</dbReference>
<feature type="domain" description="Copper amine oxidase-like N-terminal" evidence="1">
    <location>
        <begin position="45"/>
        <end position="141"/>
    </location>
</feature>
<evidence type="ECO:0000259" key="1">
    <source>
        <dbReference type="Pfam" id="PF07833"/>
    </source>
</evidence>
<evidence type="ECO:0000313" key="2">
    <source>
        <dbReference type="EMBL" id="QCT01722.1"/>
    </source>
</evidence>
<gene>
    <name evidence="2" type="ORF">E6C60_1004</name>
</gene>
<dbReference type="OrthoDB" id="2005648at2"/>
<dbReference type="Proteomes" id="UP000300879">
    <property type="component" value="Chromosome"/>
</dbReference>
<dbReference type="InterPro" id="IPR036582">
    <property type="entry name" value="Mao_N_sf"/>
</dbReference>
<proteinExistence type="predicted"/>
<dbReference type="RefSeq" id="WP_138224803.1">
    <property type="nucleotide sequence ID" value="NZ_CP040396.1"/>
</dbReference>
<dbReference type="KEGG" id="palo:E6C60_1004"/>
<evidence type="ECO:0000313" key="3">
    <source>
        <dbReference type="Proteomes" id="UP000300879"/>
    </source>
</evidence>
<reference evidence="2 3" key="1">
    <citation type="submission" date="2019-05" db="EMBL/GenBank/DDBJ databases">
        <authorList>
            <person name="Chen C."/>
        </authorList>
    </citation>
    <scope>NUCLEOTIDE SEQUENCE [LARGE SCALE GENOMIC DNA]</scope>
    <source>
        <strain evidence="2 3">HB172198</strain>
    </source>
</reference>
<keyword evidence="3" id="KW-1185">Reference proteome</keyword>
<dbReference type="AlphaFoldDB" id="A0A4P8XGV7"/>
<dbReference type="Pfam" id="PF07833">
    <property type="entry name" value="Cu_amine_oxidN1"/>
    <property type="match status" value="1"/>
</dbReference>
<protein>
    <submittedName>
        <fullName evidence="2">Copper amine oxidase-like domain-containing protein</fullName>
    </submittedName>
</protein>
<name>A0A4P8XGV7_9BACL</name>
<accession>A0A4P8XGV7</accession>
<dbReference type="InterPro" id="IPR012854">
    <property type="entry name" value="Cu_amine_oxidase-like_N"/>
</dbReference>
<sequence>MKYPFRVLLGLLAAVLWYTVLPWDEAYAGSTPDVYIDDVRLQQEHVVMKDNRIFIAFTDLVQLREGLDMEWNHVNKEIEITGPKTYLVITVGKSTVIKDEEQLEMDAEPFIHEGKTMVPLRFASEALGREIKWVKSEQTAYVSGGSTDV</sequence>
<dbReference type="EMBL" id="CP040396">
    <property type="protein sequence ID" value="QCT01722.1"/>
    <property type="molecule type" value="Genomic_DNA"/>
</dbReference>